<evidence type="ECO:0000313" key="12">
    <source>
        <dbReference type="EMBL" id="OOP74348.1"/>
    </source>
</evidence>
<evidence type="ECO:0000256" key="6">
    <source>
        <dbReference type="ARBA" id="ARBA00022777"/>
    </source>
</evidence>
<protein>
    <recommendedName>
        <fullName evidence="3">histidine kinase</fullName>
        <ecNumber evidence="3">2.7.13.3</ecNumber>
    </recommendedName>
</protein>
<evidence type="ECO:0000256" key="8">
    <source>
        <dbReference type="SAM" id="Coils"/>
    </source>
</evidence>
<dbReference type="CDD" id="cd06225">
    <property type="entry name" value="HAMP"/>
    <property type="match status" value="1"/>
</dbReference>
<dbReference type="InterPro" id="IPR005467">
    <property type="entry name" value="His_kinase_dom"/>
</dbReference>
<dbReference type="SMART" id="SM00387">
    <property type="entry name" value="HATPase_c"/>
    <property type="match status" value="1"/>
</dbReference>
<dbReference type="PANTHER" id="PTHR45453">
    <property type="entry name" value="PHOSPHATE REGULON SENSOR PROTEIN PHOR"/>
    <property type="match status" value="1"/>
</dbReference>
<feature type="transmembrane region" description="Helical" evidence="9">
    <location>
        <begin position="176"/>
        <end position="194"/>
    </location>
</feature>
<comment type="catalytic activity">
    <reaction evidence="1">
        <text>ATP + protein L-histidine = ADP + protein N-phospho-L-histidine.</text>
        <dbReference type="EC" id="2.7.13.3"/>
    </reaction>
</comment>
<dbReference type="GO" id="GO:0016036">
    <property type="term" value="P:cellular response to phosphate starvation"/>
    <property type="evidence" value="ECO:0007669"/>
    <property type="project" value="TreeGrafter"/>
</dbReference>
<dbReference type="InterPro" id="IPR036097">
    <property type="entry name" value="HisK_dim/P_sf"/>
</dbReference>
<dbReference type="Gene3D" id="3.30.565.10">
    <property type="entry name" value="Histidine kinase-like ATPase, C-terminal domain"/>
    <property type="match status" value="1"/>
</dbReference>
<evidence type="ECO:0000256" key="2">
    <source>
        <dbReference type="ARBA" id="ARBA00004370"/>
    </source>
</evidence>
<keyword evidence="4" id="KW-0597">Phosphoprotein</keyword>
<dbReference type="GO" id="GO:0004721">
    <property type="term" value="F:phosphoprotein phosphatase activity"/>
    <property type="evidence" value="ECO:0007669"/>
    <property type="project" value="TreeGrafter"/>
</dbReference>
<dbReference type="InterPro" id="IPR036890">
    <property type="entry name" value="HATPase_C_sf"/>
</dbReference>
<keyword evidence="7" id="KW-0902">Two-component regulatory system</keyword>
<dbReference type="InterPro" id="IPR003661">
    <property type="entry name" value="HisK_dim/P_dom"/>
</dbReference>
<evidence type="ECO:0000256" key="1">
    <source>
        <dbReference type="ARBA" id="ARBA00000085"/>
    </source>
</evidence>
<dbReference type="SMART" id="SM00388">
    <property type="entry name" value="HisKA"/>
    <property type="match status" value="1"/>
</dbReference>
<name>A0A1S9NA71_CLOBE</name>
<evidence type="ECO:0000256" key="3">
    <source>
        <dbReference type="ARBA" id="ARBA00012438"/>
    </source>
</evidence>
<gene>
    <name evidence="12" type="ORF">CBEIBR21_07620</name>
</gene>
<dbReference type="CDD" id="cd00082">
    <property type="entry name" value="HisKA"/>
    <property type="match status" value="1"/>
</dbReference>
<evidence type="ECO:0000256" key="5">
    <source>
        <dbReference type="ARBA" id="ARBA00022679"/>
    </source>
</evidence>
<dbReference type="FunFam" id="3.30.565.10:FF:000006">
    <property type="entry name" value="Sensor histidine kinase WalK"/>
    <property type="match status" value="1"/>
</dbReference>
<comment type="subcellular location">
    <subcellularLocation>
        <location evidence="2">Membrane</location>
    </subcellularLocation>
</comment>
<sequence length="469" mass="52879">MKISLMKKLSLGFILAVLGSIILVSAISNYTVGKKFQDYLVDEHNTKVNNAVEIINDLYSGQKESSGGINTSEINTDEIQRYAELQELYIEVKGSNNKTLYTSGSSHLKHSNMMMGNMMGSMMHNYSGINMGEYTENEYPLLSNNEKIGTIKIGYFGTSYLSSASVSFISALNHSIMISAIIALIFGFLISIIISKQISKPLVKITETANKMRDGNLKVRALINTSTKEIDDLSNSINYLAETLSSQEMLRKRLTSDMAHELRTPLTTLKTHVEAFIDGIWEPTTERFEIFYEEIERLTKMVDNLRNLAKLEEANINLNKSKVNISKELEKIIDTYKPIYIKENYELTSDITPEVITMVDKDKFKQIINNLLSNSYKYLKPNGKVNVVLKKEKSKIIIKVIDNGIGITEKDIPYVFERLYRSDLSRNKNTGGSGIGLAITKAFVEAHGGRIYLKSKVNEETTFTVELPE</sequence>
<organism evidence="12 13">
    <name type="scientific">Clostridium beijerinckii</name>
    <name type="common">Clostridium MP</name>
    <dbReference type="NCBI Taxonomy" id="1520"/>
    <lineage>
        <taxon>Bacteria</taxon>
        <taxon>Bacillati</taxon>
        <taxon>Bacillota</taxon>
        <taxon>Clostridia</taxon>
        <taxon>Eubacteriales</taxon>
        <taxon>Clostridiaceae</taxon>
        <taxon>Clostridium</taxon>
    </lineage>
</organism>
<dbReference type="GO" id="GO:0005886">
    <property type="term" value="C:plasma membrane"/>
    <property type="evidence" value="ECO:0007669"/>
    <property type="project" value="TreeGrafter"/>
</dbReference>
<reference evidence="12 13" key="1">
    <citation type="submission" date="2017-02" db="EMBL/GenBank/DDBJ databases">
        <title>Genome sequence of Clostridium beijerinckii Br21.</title>
        <authorList>
            <person name="Fonseca B.C."/>
            <person name="Guazzaroni M.E."/>
            <person name="Riano-Pachon D.M."/>
            <person name="Reginatto V."/>
        </authorList>
    </citation>
    <scope>NUCLEOTIDE SEQUENCE [LARGE SCALE GENOMIC DNA]</scope>
    <source>
        <strain evidence="12 13">Br21</strain>
    </source>
</reference>
<dbReference type="PRINTS" id="PR00344">
    <property type="entry name" value="BCTRLSENSOR"/>
</dbReference>
<dbReference type="InterPro" id="IPR003594">
    <property type="entry name" value="HATPase_dom"/>
</dbReference>
<dbReference type="RefSeq" id="WP_078115150.1">
    <property type="nucleotide sequence ID" value="NZ_MWMH01000002.1"/>
</dbReference>
<evidence type="ECO:0000256" key="4">
    <source>
        <dbReference type="ARBA" id="ARBA00022553"/>
    </source>
</evidence>
<dbReference type="EMBL" id="MWMH01000002">
    <property type="protein sequence ID" value="OOP74348.1"/>
    <property type="molecule type" value="Genomic_DNA"/>
</dbReference>
<feature type="domain" description="Histidine kinase" evidence="10">
    <location>
        <begin position="257"/>
        <end position="469"/>
    </location>
</feature>
<dbReference type="InterPro" id="IPR004358">
    <property type="entry name" value="Sig_transdc_His_kin-like_C"/>
</dbReference>
<keyword evidence="9" id="KW-0812">Transmembrane</keyword>
<keyword evidence="9" id="KW-0472">Membrane</keyword>
<keyword evidence="6 12" id="KW-0418">Kinase</keyword>
<feature type="domain" description="HAMP" evidence="11">
    <location>
        <begin position="196"/>
        <end position="249"/>
    </location>
</feature>
<dbReference type="Pfam" id="PF02518">
    <property type="entry name" value="HATPase_c"/>
    <property type="match status" value="1"/>
</dbReference>
<dbReference type="Pfam" id="PF00512">
    <property type="entry name" value="HisKA"/>
    <property type="match status" value="1"/>
</dbReference>
<dbReference type="Gene3D" id="6.10.340.10">
    <property type="match status" value="1"/>
</dbReference>
<dbReference type="InterPro" id="IPR003660">
    <property type="entry name" value="HAMP_dom"/>
</dbReference>
<keyword evidence="5" id="KW-0808">Transferase</keyword>
<evidence type="ECO:0000259" key="10">
    <source>
        <dbReference type="PROSITE" id="PS50109"/>
    </source>
</evidence>
<dbReference type="SUPFAM" id="SSF47384">
    <property type="entry name" value="Homodimeric domain of signal transducing histidine kinase"/>
    <property type="match status" value="1"/>
</dbReference>
<dbReference type="InterPro" id="IPR050351">
    <property type="entry name" value="BphY/WalK/GraS-like"/>
</dbReference>
<evidence type="ECO:0000313" key="13">
    <source>
        <dbReference type="Proteomes" id="UP000190959"/>
    </source>
</evidence>
<dbReference type="GO" id="GO:0000155">
    <property type="term" value="F:phosphorelay sensor kinase activity"/>
    <property type="evidence" value="ECO:0007669"/>
    <property type="project" value="InterPro"/>
</dbReference>
<dbReference type="SUPFAM" id="SSF55874">
    <property type="entry name" value="ATPase domain of HSP90 chaperone/DNA topoisomerase II/histidine kinase"/>
    <property type="match status" value="1"/>
</dbReference>
<feature type="coiled-coil region" evidence="8">
    <location>
        <begin position="295"/>
        <end position="331"/>
    </location>
</feature>
<evidence type="ECO:0000256" key="7">
    <source>
        <dbReference type="ARBA" id="ARBA00023012"/>
    </source>
</evidence>
<dbReference type="PANTHER" id="PTHR45453:SF1">
    <property type="entry name" value="PHOSPHATE REGULON SENSOR PROTEIN PHOR"/>
    <property type="match status" value="1"/>
</dbReference>
<dbReference type="Pfam" id="PF00672">
    <property type="entry name" value="HAMP"/>
    <property type="match status" value="1"/>
</dbReference>
<evidence type="ECO:0000256" key="9">
    <source>
        <dbReference type="SAM" id="Phobius"/>
    </source>
</evidence>
<dbReference type="Proteomes" id="UP000190959">
    <property type="component" value="Unassembled WGS sequence"/>
</dbReference>
<dbReference type="SMART" id="SM00304">
    <property type="entry name" value="HAMP"/>
    <property type="match status" value="1"/>
</dbReference>
<dbReference type="EC" id="2.7.13.3" evidence="3"/>
<dbReference type="AlphaFoldDB" id="A0A1S9NA71"/>
<keyword evidence="8" id="KW-0175">Coiled coil</keyword>
<dbReference type="CDD" id="cd00075">
    <property type="entry name" value="HATPase"/>
    <property type="match status" value="1"/>
</dbReference>
<keyword evidence="9" id="KW-1133">Transmembrane helix</keyword>
<dbReference type="PROSITE" id="PS50885">
    <property type="entry name" value="HAMP"/>
    <property type="match status" value="1"/>
</dbReference>
<dbReference type="PROSITE" id="PS50109">
    <property type="entry name" value="HIS_KIN"/>
    <property type="match status" value="1"/>
</dbReference>
<proteinExistence type="predicted"/>
<dbReference type="Gene3D" id="1.10.287.130">
    <property type="match status" value="1"/>
</dbReference>
<accession>A0A1S9NA71</accession>
<comment type="caution">
    <text evidence="12">The sequence shown here is derived from an EMBL/GenBank/DDBJ whole genome shotgun (WGS) entry which is preliminary data.</text>
</comment>
<dbReference type="SUPFAM" id="SSF158472">
    <property type="entry name" value="HAMP domain-like"/>
    <property type="match status" value="1"/>
</dbReference>
<evidence type="ECO:0000259" key="11">
    <source>
        <dbReference type="PROSITE" id="PS50885"/>
    </source>
</evidence>